<evidence type="ECO:0000256" key="7">
    <source>
        <dbReference type="SAM" id="SignalP"/>
    </source>
</evidence>
<dbReference type="SUPFAM" id="SSF54117">
    <property type="entry name" value="Interleukin 8-like chemokines"/>
    <property type="match status" value="1"/>
</dbReference>
<comment type="similarity">
    <text evidence="2">Belongs to the intercrine beta (chemokine CC) family.</text>
</comment>
<dbReference type="GO" id="GO:0005615">
    <property type="term" value="C:extracellular space"/>
    <property type="evidence" value="ECO:0007669"/>
    <property type="project" value="UniProtKB-KW"/>
</dbReference>
<dbReference type="CTD" id="10850"/>
<evidence type="ECO:0000313" key="10">
    <source>
        <dbReference type="RefSeq" id="XP_011379750.1"/>
    </source>
</evidence>
<dbReference type="GO" id="GO:0008009">
    <property type="term" value="F:chemokine activity"/>
    <property type="evidence" value="ECO:0007669"/>
    <property type="project" value="InterPro"/>
</dbReference>
<feature type="signal peptide" evidence="7">
    <location>
        <begin position="1"/>
        <end position="25"/>
    </location>
</feature>
<keyword evidence="3" id="KW-0202">Cytokine</keyword>
<proteinExistence type="inferred from homology"/>
<evidence type="ECO:0000256" key="6">
    <source>
        <dbReference type="ARBA" id="ARBA00023157"/>
    </source>
</evidence>
<dbReference type="InterPro" id="IPR036048">
    <property type="entry name" value="Interleukin_8-like_sf"/>
</dbReference>
<evidence type="ECO:0000256" key="2">
    <source>
        <dbReference type="ARBA" id="ARBA00010868"/>
    </source>
</evidence>
<evidence type="ECO:0000313" key="9">
    <source>
        <dbReference type="Proteomes" id="UP000515202"/>
    </source>
</evidence>
<dbReference type="AlphaFoldDB" id="A0A6P3RM96"/>
<dbReference type="InterPro" id="IPR001811">
    <property type="entry name" value="Chemokine_IL8-like_dom"/>
</dbReference>
<feature type="domain" description="Chemokine interleukin-8-like" evidence="8">
    <location>
        <begin position="32"/>
        <end position="90"/>
    </location>
</feature>
<evidence type="ECO:0000256" key="3">
    <source>
        <dbReference type="ARBA" id="ARBA00022514"/>
    </source>
</evidence>
<evidence type="ECO:0000256" key="5">
    <source>
        <dbReference type="ARBA" id="ARBA00022729"/>
    </source>
</evidence>
<evidence type="ECO:0000256" key="1">
    <source>
        <dbReference type="ARBA" id="ARBA00004613"/>
    </source>
</evidence>
<keyword evidence="6" id="KW-1015">Disulfide bond</keyword>
<protein>
    <submittedName>
        <fullName evidence="10">C-C motif chemokine 27</fullName>
    </submittedName>
</protein>
<dbReference type="FunFam" id="2.40.50.40:FF:000019">
    <property type="entry name" value="C-C motif chemokine 27"/>
    <property type="match status" value="1"/>
</dbReference>
<name>A0A6P3RM96_PTEVA</name>
<evidence type="ECO:0000259" key="8">
    <source>
        <dbReference type="Pfam" id="PF00048"/>
    </source>
</evidence>
<dbReference type="RefSeq" id="XP_011379750.1">
    <property type="nucleotide sequence ID" value="XM_011381448.2"/>
</dbReference>
<keyword evidence="9" id="KW-1185">Reference proteome</keyword>
<dbReference type="GO" id="GO:0006955">
    <property type="term" value="P:immune response"/>
    <property type="evidence" value="ECO:0007669"/>
    <property type="project" value="InterPro"/>
</dbReference>
<organism evidence="9 10">
    <name type="scientific">Pteropus vampyrus</name>
    <name type="common">Large flying fox</name>
    <dbReference type="NCBI Taxonomy" id="132908"/>
    <lineage>
        <taxon>Eukaryota</taxon>
        <taxon>Metazoa</taxon>
        <taxon>Chordata</taxon>
        <taxon>Craniata</taxon>
        <taxon>Vertebrata</taxon>
        <taxon>Euteleostomi</taxon>
        <taxon>Mammalia</taxon>
        <taxon>Eutheria</taxon>
        <taxon>Laurasiatheria</taxon>
        <taxon>Chiroptera</taxon>
        <taxon>Yinpterochiroptera</taxon>
        <taxon>Pteropodoidea</taxon>
        <taxon>Pteropodidae</taxon>
        <taxon>Pteropodinae</taxon>
        <taxon>Pteropus</taxon>
    </lineage>
</organism>
<dbReference type="Gene3D" id="2.40.50.40">
    <property type="match status" value="1"/>
</dbReference>
<sequence>MKGPSPTISLLLLLLLLSLDPGAAALLPPSTTCCTQLYREPLSNKLLKKVIRVELQEADGDCHLQAFVLHLSRRSVCIHPQNRSLGRWFQHQGRKHQETLPNLNFWLIGKMGRDSQ</sequence>
<evidence type="ECO:0000256" key="4">
    <source>
        <dbReference type="ARBA" id="ARBA00022525"/>
    </source>
</evidence>
<keyword evidence="5 7" id="KW-0732">Signal</keyword>
<comment type="subcellular location">
    <subcellularLocation>
        <location evidence="1">Secreted</location>
    </subcellularLocation>
</comment>
<accession>A0A6P3RM96</accession>
<keyword evidence="4" id="KW-0964">Secreted</keyword>
<dbReference type="OrthoDB" id="8905061at2759"/>
<gene>
    <name evidence="10" type="primary">CCL27</name>
</gene>
<dbReference type="Proteomes" id="UP000515202">
    <property type="component" value="Unplaced"/>
</dbReference>
<dbReference type="GeneID" id="105306440"/>
<dbReference type="KEGG" id="pvp:105306440"/>
<dbReference type="Pfam" id="PF00048">
    <property type="entry name" value="IL8"/>
    <property type="match status" value="1"/>
</dbReference>
<reference evidence="10" key="1">
    <citation type="submission" date="2025-08" db="UniProtKB">
        <authorList>
            <consortium name="RefSeq"/>
        </authorList>
    </citation>
    <scope>IDENTIFICATION</scope>
    <source>
        <tissue evidence="10">Kidney</tissue>
    </source>
</reference>
<feature type="chain" id="PRO_5028138802" evidence="7">
    <location>
        <begin position="26"/>
        <end position="116"/>
    </location>
</feature>